<sequence>MGFRMGVHFLSGTGPEGGPYKVRARTPLPITRLRRKFFRTTGNDRKVVHPGGPARWQAGVW</sequence>
<proteinExistence type="predicted"/>
<accession>A0A918WYD0</accession>
<evidence type="ECO:0000313" key="3">
    <source>
        <dbReference type="Proteomes" id="UP000638353"/>
    </source>
</evidence>
<dbReference type="AlphaFoldDB" id="A0A918WYD0"/>
<evidence type="ECO:0000313" key="2">
    <source>
        <dbReference type="EMBL" id="GHC95843.1"/>
    </source>
</evidence>
<evidence type="ECO:0000256" key="1">
    <source>
        <dbReference type="SAM" id="MobiDB-lite"/>
    </source>
</evidence>
<dbReference type="EMBL" id="BMVC01000006">
    <property type="protein sequence ID" value="GHC95843.1"/>
    <property type="molecule type" value="Genomic_DNA"/>
</dbReference>
<feature type="region of interest" description="Disordered" evidence="1">
    <location>
        <begin position="41"/>
        <end position="61"/>
    </location>
</feature>
<gene>
    <name evidence="2" type="ORF">GCM10010334_35680</name>
</gene>
<protein>
    <submittedName>
        <fullName evidence="2">Uncharacterized protein</fullName>
    </submittedName>
</protein>
<organism evidence="2 3">
    <name type="scientific">Streptomyces finlayi</name>
    <dbReference type="NCBI Taxonomy" id="67296"/>
    <lineage>
        <taxon>Bacteria</taxon>
        <taxon>Bacillati</taxon>
        <taxon>Actinomycetota</taxon>
        <taxon>Actinomycetes</taxon>
        <taxon>Kitasatosporales</taxon>
        <taxon>Streptomycetaceae</taxon>
        <taxon>Streptomyces</taxon>
    </lineage>
</organism>
<dbReference type="Proteomes" id="UP000638353">
    <property type="component" value="Unassembled WGS sequence"/>
</dbReference>
<name>A0A918WYD0_9ACTN</name>
<comment type="caution">
    <text evidence="2">The sequence shown here is derived from an EMBL/GenBank/DDBJ whole genome shotgun (WGS) entry which is preliminary data.</text>
</comment>
<reference evidence="2" key="2">
    <citation type="submission" date="2020-09" db="EMBL/GenBank/DDBJ databases">
        <authorList>
            <person name="Sun Q."/>
            <person name="Ohkuma M."/>
        </authorList>
    </citation>
    <scope>NUCLEOTIDE SEQUENCE</scope>
    <source>
        <strain evidence="2">JCM 4637</strain>
    </source>
</reference>
<reference evidence="2" key="1">
    <citation type="journal article" date="2014" name="Int. J. Syst. Evol. Microbiol.">
        <title>Complete genome sequence of Corynebacterium casei LMG S-19264T (=DSM 44701T), isolated from a smear-ripened cheese.</title>
        <authorList>
            <consortium name="US DOE Joint Genome Institute (JGI-PGF)"/>
            <person name="Walter F."/>
            <person name="Albersmeier A."/>
            <person name="Kalinowski J."/>
            <person name="Ruckert C."/>
        </authorList>
    </citation>
    <scope>NUCLEOTIDE SEQUENCE</scope>
    <source>
        <strain evidence="2">JCM 4637</strain>
    </source>
</reference>